<reference evidence="2 3" key="1">
    <citation type="submission" date="2023-07" db="EMBL/GenBank/DDBJ databases">
        <title>Sequencing the genomes of 1000 actinobacteria strains.</title>
        <authorList>
            <person name="Klenk H.-P."/>
        </authorList>
    </citation>
    <scope>NUCLEOTIDE SEQUENCE [LARGE SCALE GENOMIC DNA]</scope>
    <source>
        <strain evidence="2 3">DSM 102162</strain>
    </source>
</reference>
<dbReference type="RefSeq" id="WP_278058381.1">
    <property type="nucleotide sequence ID" value="NZ_CP121247.1"/>
</dbReference>
<dbReference type="Proteomes" id="UP001235966">
    <property type="component" value="Unassembled WGS sequence"/>
</dbReference>
<dbReference type="EMBL" id="JAUSQW010000001">
    <property type="protein sequence ID" value="MDP9800865.1"/>
    <property type="molecule type" value="Genomic_DNA"/>
</dbReference>
<keyword evidence="1" id="KW-1133">Transmembrane helix</keyword>
<keyword evidence="3" id="KW-1185">Reference proteome</keyword>
<comment type="caution">
    <text evidence="2">The sequence shown here is derived from an EMBL/GenBank/DDBJ whole genome shotgun (WGS) entry which is preliminary data.</text>
</comment>
<evidence type="ECO:0000313" key="3">
    <source>
        <dbReference type="Proteomes" id="UP001235966"/>
    </source>
</evidence>
<evidence type="ECO:0000313" key="2">
    <source>
        <dbReference type="EMBL" id="MDP9800865.1"/>
    </source>
</evidence>
<evidence type="ECO:0000256" key="1">
    <source>
        <dbReference type="SAM" id="Phobius"/>
    </source>
</evidence>
<feature type="transmembrane region" description="Helical" evidence="1">
    <location>
        <begin position="183"/>
        <end position="209"/>
    </location>
</feature>
<protein>
    <submittedName>
        <fullName evidence="2">Glucan phosphoethanolaminetransferase (Alkaline phosphatase superfamily)</fullName>
    </submittedName>
</protein>
<keyword evidence="1" id="KW-0472">Membrane</keyword>
<proteinExistence type="predicted"/>
<organism evidence="2 3">
    <name type="scientific">Arcanobacterium wilhelmae</name>
    <dbReference type="NCBI Taxonomy" id="1803177"/>
    <lineage>
        <taxon>Bacteria</taxon>
        <taxon>Bacillati</taxon>
        <taxon>Actinomycetota</taxon>
        <taxon>Actinomycetes</taxon>
        <taxon>Actinomycetales</taxon>
        <taxon>Actinomycetaceae</taxon>
        <taxon>Arcanobacterium</taxon>
    </lineage>
</organism>
<sequence length="272" mass="28708">MFGKLLAQEWIDHKKTVVLGTLTVALVIVALSFPLQMLGIGVVSGMASGAAVGGAGAAVVATAVILAIGYWRTMRGPRAYFTFSVPARGREIFWAKVVFAYLVLVASILIVLLAVLSIMWHYGSKAGISFSQALAPLWNTLTAMGTGYFVAGLVLTLVVLFLDVAAVAALISITAQEKYQKFGVGGFVSALVVLYVASQVVSVVGMLAIPGVMNLESGSLSWGFMLPQFVEALRTGGQPNVLGLGFIPANFVLLGGVTWWGVRSIERHTSVQ</sequence>
<feature type="transmembrane region" description="Helical" evidence="1">
    <location>
        <begin position="47"/>
        <end position="71"/>
    </location>
</feature>
<feature type="transmembrane region" description="Helical" evidence="1">
    <location>
        <begin position="241"/>
        <end position="262"/>
    </location>
</feature>
<name>A0ABT9NBI7_9ACTO</name>
<feature type="transmembrane region" description="Helical" evidence="1">
    <location>
        <begin position="92"/>
        <end position="120"/>
    </location>
</feature>
<feature type="transmembrane region" description="Helical" evidence="1">
    <location>
        <begin position="16"/>
        <end position="35"/>
    </location>
</feature>
<feature type="transmembrane region" description="Helical" evidence="1">
    <location>
        <begin position="148"/>
        <end position="171"/>
    </location>
</feature>
<keyword evidence="1" id="KW-0812">Transmembrane</keyword>
<gene>
    <name evidence="2" type="ORF">J2S49_000941</name>
</gene>
<accession>A0ABT9NBI7</accession>